<dbReference type="AlphaFoldDB" id="A0A3P7I7V8"/>
<evidence type="ECO:0008006" key="3">
    <source>
        <dbReference type="Google" id="ProtNLM"/>
    </source>
</evidence>
<gene>
    <name evidence="1" type="ORF">SVUK_LOCUS3858</name>
</gene>
<dbReference type="GO" id="GO:0004222">
    <property type="term" value="F:metalloendopeptidase activity"/>
    <property type="evidence" value="ECO:0007669"/>
    <property type="project" value="InterPro"/>
</dbReference>
<keyword evidence="2" id="KW-1185">Reference proteome</keyword>
<dbReference type="EMBL" id="UYYB01010230">
    <property type="protein sequence ID" value="VDM68860.1"/>
    <property type="molecule type" value="Genomic_DNA"/>
</dbReference>
<sequence length="71" mass="7980">MIAGIFVGFRSMIAQLNWMSPFAKTAAYKKIDYLVKNIGYPDWITDDEKLTKAYAVSDLAQVNGCTEAEKQ</sequence>
<dbReference type="SUPFAM" id="SSF55486">
    <property type="entry name" value="Metalloproteases ('zincins'), catalytic domain"/>
    <property type="match status" value="1"/>
</dbReference>
<dbReference type="InterPro" id="IPR000718">
    <property type="entry name" value="Peptidase_M13"/>
</dbReference>
<evidence type="ECO:0000313" key="1">
    <source>
        <dbReference type="EMBL" id="VDM68860.1"/>
    </source>
</evidence>
<name>A0A3P7I7V8_STRVU</name>
<evidence type="ECO:0000313" key="2">
    <source>
        <dbReference type="Proteomes" id="UP000270094"/>
    </source>
</evidence>
<organism evidence="1 2">
    <name type="scientific">Strongylus vulgaris</name>
    <name type="common">Blood worm</name>
    <dbReference type="NCBI Taxonomy" id="40348"/>
    <lineage>
        <taxon>Eukaryota</taxon>
        <taxon>Metazoa</taxon>
        <taxon>Ecdysozoa</taxon>
        <taxon>Nematoda</taxon>
        <taxon>Chromadorea</taxon>
        <taxon>Rhabditida</taxon>
        <taxon>Rhabditina</taxon>
        <taxon>Rhabditomorpha</taxon>
        <taxon>Strongyloidea</taxon>
        <taxon>Strongylidae</taxon>
        <taxon>Strongylus</taxon>
    </lineage>
</organism>
<dbReference type="InterPro" id="IPR024079">
    <property type="entry name" value="MetalloPept_cat_dom_sf"/>
</dbReference>
<dbReference type="OrthoDB" id="5827041at2759"/>
<dbReference type="PROSITE" id="PS51885">
    <property type="entry name" value="NEPRILYSIN"/>
    <property type="match status" value="1"/>
</dbReference>
<reference evidence="1 2" key="1">
    <citation type="submission" date="2018-11" db="EMBL/GenBank/DDBJ databases">
        <authorList>
            <consortium name="Pathogen Informatics"/>
        </authorList>
    </citation>
    <scope>NUCLEOTIDE SEQUENCE [LARGE SCALE GENOMIC DNA]</scope>
</reference>
<accession>A0A3P7I7V8</accession>
<proteinExistence type="predicted"/>
<dbReference type="Proteomes" id="UP000270094">
    <property type="component" value="Unassembled WGS sequence"/>
</dbReference>
<dbReference type="Gene3D" id="3.40.390.10">
    <property type="entry name" value="Collagenase (Catalytic Domain)"/>
    <property type="match status" value="1"/>
</dbReference>
<dbReference type="Gene3D" id="1.10.1380.10">
    <property type="entry name" value="Neutral endopeptidase , domain2"/>
    <property type="match status" value="1"/>
</dbReference>
<protein>
    <recommendedName>
        <fullName evidence="3">Peptidase M13 N-terminal domain-containing protein</fullName>
    </recommendedName>
</protein>
<dbReference type="InterPro" id="IPR042089">
    <property type="entry name" value="Peptidase_M13_dom_2"/>
</dbReference>
<dbReference type="GO" id="GO:0006508">
    <property type="term" value="P:proteolysis"/>
    <property type="evidence" value="ECO:0007669"/>
    <property type="project" value="InterPro"/>
</dbReference>